<protein>
    <submittedName>
        <fullName evidence="1">Uncharacterized protein</fullName>
    </submittedName>
</protein>
<sequence>MLPCYADIVGGAAVFLHCAEELKSQQVFRPVQNPAFQQEAHFSYVSSPSSSNLDPKPNLSRTVSGTACSKDSTSLDFIIVALCSQVDINHYKVELYSN</sequence>
<name>A0AAD7T6W2_9TELE</name>
<dbReference type="EMBL" id="JAINUG010000009">
    <property type="protein sequence ID" value="KAJ8415367.1"/>
    <property type="molecule type" value="Genomic_DNA"/>
</dbReference>
<proteinExistence type="predicted"/>
<organism evidence="1 2">
    <name type="scientific">Aldrovandia affinis</name>
    <dbReference type="NCBI Taxonomy" id="143900"/>
    <lineage>
        <taxon>Eukaryota</taxon>
        <taxon>Metazoa</taxon>
        <taxon>Chordata</taxon>
        <taxon>Craniata</taxon>
        <taxon>Vertebrata</taxon>
        <taxon>Euteleostomi</taxon>
        <taxon>Actinopterygii</taxon>
        <taxon>Neopterygii</taxon>
        <taxon>Teleostei</taxon>
        <taxon>Notacanthiformes</taxon>
        <taxon>Halosauridae</taxon>
        <taxon>Aldrovandia</taxon>
    </lineage>
</organism>
<dbReference type="AlphaFoldDB" id="A0AAD7T6W2"/>
<dbReference type="Proteomes" id="UP001221898">
    <property type="component" value="Unassembled WGS sequence"/>
</dbReference>
<evidence type="ECO:0000313" key="1">
    <source>
        <dbReference type="EMBL" id="KAJ8415367.1"/>
    </source>
</evidence>
<accession>A0AAD7T6W2</accession>
<comment type="caution">
    <text evidence="1">The sequence shown here is derived from an EMBL/GenBank/DDBJ whole genome shotgun (WGS) entry which is preliminary data.</text>
</comment>
<keyword evidence="2" id="KW-1185">Reference proteome</keyword>
<evidence type="ECO:0000313" key="2">
    <source>
        <dbReference type="Proteomes" id="UP001221898"/>
    </source>
</evidence>
<reference evidence="1" key="1">
    <citation type="journal article" date="2023" name="Science">
        <title>Genome structures resolve the early diversification of teleost fishes.</title>
        <authorList>
            <person name="Parey E."/>
            <person name="Louis A."/>
            <person name="Montfort J."/>
            <person name="Bouchez O."/>
            <person name="Roques C."/>
            <person name="Iampietro C."/>
            <person name="Lluch J."/>
            <person name="Castinel A."/>
            <person name="Donnadieu C."/>
            <person name="Desvignes T."/>
            <person name="Floi Bucao C."/>
            <person name="Jouanno E."/>
            <person name="Wen M."/>
            <person name="Mejri S."/>
            <person name="Dirks R."/>
            <person name="Jansen H."/>
            <person name="Henkel C."/>
            <person name="Chen W.J."/>
            <person name="Zahm M."/>
            <person name="Cabau C."/>
            <person name="Klopp C."/>
            <person name="Thompson A.W."/>
            <person name="Robinson-Rechavi M."/>
            <person name="Braasch I."/>
            <person name="Lecointre G."/>
            <person name="Bobe J."/>
            <person name="Postlethwait J.H."/>
            <person name="Berthelot C."/>
            <person name="Roest Crollius H."/>
            <person name="Guiguen Y."/>
        </authorList>
    </citation>
    <scope>NUCLEOTIDE SEQUENCE</scope>
    <source>
        <strain evidence="1">NC1722</strain>
    </source>
</reference>
<gene>
    <name evidence="1" type="ORF">AAFF_G00423470</name>
</gene>